<dbReference type="AlphaFoldDB" id="A0A383EU14"/>
<organism evidence="2">
    <name type="scientific">marine metagenome</name>
    <dbReference type="NCBI Taxonomy" id="408172"/>
    <lineage>
        <taxon>unclassified sequences</taxon>
        <taxon>metagenomes</taxon>
        <taxon>ecological metagenomes</taxon>
    </lineage>
</organism>
<evidence type="ECO:0000259" key="1">
    <source>
        <dbReference type="Pfam" id="PF02789"/>
    </source>
</evidence>
<dbReference type="Gene3D" id="3.40.220.10">
    <property type="entry name" value="Leucine Aminopeptidase, subunit E, domain 1"/>
    <property type="match status" value="1"/>
</dbReference>
<gene>
    <name evidence="2" type="ORF">METZ01_LOCUS513260</name>
</gene>
<proteinExistence type="predicted"/>
<dbReference type="InterPro" id="IPR008283">
    <property type="entry name" value="Peptidase_M17_N"/>
</dbReference>
<dbReference type="GO" id="GO:0006508">
    <property type="term" value="P:proteolysis"/>
    <property type="evidence" value="ECO:0007669"/>
    <property type="project" value="InterPro"/>
</dbReference>
<name>A0A383EU14_9ZZZZ</name>
<protein>
    <recommendedName>
        <fullName evidence="1">Peptidase M17 leucyl aminopeptidase N-terminal domain-containing protein</fullName>
    </recommendedName>
</protein>
<dbReference type="SUPFAM" id="SSF52949">
    <property type="entry name" value="Macro domain-like"/>
    <property type="match status" value="1"/>
</dbReference>
<dbReference type="EMBL" id="UINC01228895">
    <property type="protein sequence ID" value="SVE60406.1"/>
    <property type="molecule type" value="Genomic_DNA"/>
</dbReference>
<dbReference type="Pfam" id="PF02789">
    <property type="entry name" value="Peptidase_M17_N"/>
    <property type="match status" value="1"/>
</dbReference>
<feature type="domain" description="Peptidase M17 leucyl aminopeptidase N-terminal" evidence="1">
    <location>
        <begin position="28"/>
        <end position="133"/>
    </location>
</feature>
<sequence length="139" mass="14963">MNINIYTKAIAELQADVLAWPITSELEFADELNGVTGDQLGELVQTGETKGKAAELTILHSPPAESIRRHYLIGVGDALDADSIFKAAGQAVRAGVKRGAKRLAIYLNDEALVRPAIEGALYGSYQNAAYKKDDDAYVL</sequence>
<dbReference type="InterPro" id="IPR043472">
    <property type="entry name" value="Macro_dom-like"/>
</dbReference>
<feature type="non-terminal residue" evidence="2">
    <location>
        <position position="139"/>
    </location>
</feature>
<evidence type="ECO:0000313" key="2">
    <source>
        <dbReference type="EMBL" id="SVE60406.1"/>
    </source>
</evidence>
<accession>A0A383EU14</accession>
<reference evidence="2" key="1">
    <citation type="submission" date="2018-05" db="EMBL/GenBank/DDBJ databases">
        <authorList>
            <person name="Lanie J.A."/>
            <person name="Ng W.-L."/>
            <person name="Kazmierczak K.M."/>
            <person name="Andrzejewski T.M."/>
            <person name="Davidsen T.M."/>
            <person name="Wayne K.J."/>
            <person name="Tettelin H."/>
            <person name="Glass J.I."/>
            <person name="Rusch D."/>
            <person name="Podicherti R."/>
            <person name="Tsui H.-C.T."/>
            <person name="Winkler M.E."/>
        </authorList>
    </citation>
    <scope>NUCLEOTIDE SEQUENCE</scope>
</reference>
<dbReference type="GO" id="GO:0070006">
    <property type="term" value="F:metalloaminopeptidase activity"/>
    <property type="evidence" value="ECO:0007669"/>
    <property type="project" value="InterPro"/>
</dbReference>